<dbReference type="VEuPathDB" id="AmoebaDB:DDB_G0270094"/>
<keyword evidence="1" id="KW-0175">Coiled coil</keyword>
<dbReference type="InParanoid" id="Q55CE5"/>
<feature type="coiled-coil region" evidence="1">
    <location>
        <begin position="193"/>
        <end position="220"/>
    </location>
</feature>
<dbReference type="PaxDb" id="44689-DDB0190799"/>
<dbReference type="EMBL" id="AAFI02000005">
    <property type="protein sequence ID" value="EAL72397.1"/>
    <property type="molecule type" value="Genomic_DNA"/>
</dbReference>
<name>Q55CE5_DICDI</name>
<dbReference type="AlphaFoldDB" id="Q55CE5"/>
<gene>
    <name evidence="2" type="ORF">DDB_G0270094</name>
</gene>
<accession>Q55CE5</accession>
<comment type="caution">
    <text evidence="2">The sequence shown here is derived from an EMBL/GenBank/DDBJ whole genome shotgun (WGS) entry which is preliminary data.</text>
</comment>
<dbReference type="SMR" id="Q55CE5"/>
<protein>
    <submittedName>
        <fullName evidence="2">Uncharacterized protein</fullName>
    </submittedName>
</protein>
<dbReference type="GeneID" id="8617501"/>
<dbReference type="Proteomes" id="UP000002195">
    <property type="component" value="Unassembled WGS sequence"/>
</dbReference>
<evidence type="ECO:0000313" key="3">
    <source>
        <dbReference type="Proteomes" id="UP000002195"/>
    </source>
</evidence>
<organism evidence="2 3">
    <name type="scientific">Dictyostelium discoideum</name>
    <name type="common">Social amoeba</name>
    <dbReference type="NCBI Taxonomy" id="44689"/>
    <lineage>
        <taxon>Eukaryota</taxon>
        <taxon>Amoebozoa</taxon>
        <taxon>Evosea</taxon>
        <taxon>Eumycetozoa</taxon>
        <taxon>Dictyostelia</taxon>
        <taxon>Dictyosteliales</taxon>
        <taxon>Dictyosteliaceae</taxon>
        <taxon>Dictyostelium</taxon>
    </lineage>
</organism>
<reference evidence="2 3" key="1">
    <citation type="journal article" date="2005" name="Nature">
        <title>The genome of the social amoeba Dictyostelium discoideum.</title>
        <authorList>
            <consortium name="The Dictyostelium discoideum Sequencing Consortium"/>
            <person name="Eichinger L."/>
            <person name="Pachebat J.A."/>
            <person name="Glockner G."/>
            <person name="Rajandream M.A."/>
            <person name="Sucgang R."/>
            <person name="Berriman M."/>
            <person name="Song J."/>
            <person name="Olsen R."/>
            <person name="Szafranski K."/>
            <person name="Xu Q."/>
            <person name="Tunggal B."/>
            <person name="Kummerfeld S."/>
            <person name="Madera M."/>
            <person name="Konfortov B.A."/>
            <person name="Rivero F."/>
            <person name="Bankier A.T."/>
            <person name="Lehmann R."/>
            <person name="Hamlin N."/>
            <person name="Davies R."/>
            <person name="Gaudet P."/>
            <person name="Fey P."/>
            <person name="Pilcher K."/>
            <person name="Chen G."/>
            <person name="Saunders D."/>
            <person name="Sodergren E."/>
            <person name="Davis P."/>
            <person name="Kerhornou A."/>
            <person name="Nie X."/>
            <person name="Hall N."/>
            <person name="Anjard C."/>
            <person name="Hemphill L."/>
            <person name="Bason N."/>
            <person name="Farbrother P."/>
            <person name="Desany B."/>
            <person name="Just E."/>
            <person name="Morio T."/>
            <person name="Rost R."/>
            <person name="Churcher C."/>
            <person name="Cooper J."/>
            <person name="Haydock S."/>
            <person name="van Driessche N."/>
            <person name="Cronin A."/>
            <person name="Goodhead I."/>
            <person name="Muzny D."/>
            <person name="Mourier T."/>
            <person name="Pain A."/>
            <person name="Lu M."/>
            <person name="Harper D."/>
            <person name="Lindsay R."/>
            <person name="Hauser H."/>
            <person name="James K."/>
            <person name="Quiles M."/>
            <person name="Madan Babu M."/>
            <person name="Saito T."/>
            <person name="Buchrieser C."/>
            <person name="Wardroper A."/>
            <person name="Felder M."/>
            <person name="Thangavelu M."/>
            <person name="Johnson D."/>
            <person name="Knights A."/>
            <person name="Loulseged H."/>
            <person name="Mungall K."/>
            <person name="Oliver K."/>
            <person name="Price C."/>
            <person name="Quail M.A."/>
            <person name="Urushihara H."/>
            <person name="Hernandez J."/>
            <person name="Rabbinowitsch E."/>
            <person name="Steffen D."/>
            <person name="Sanders M."/>
            <person name="Ma J."/>
            <person name="Kohara Y."/>
            <person name="Sharp S."/>
            <person name="Simmonds M."/>
            <person name="Spiegler S."/>
            <person name="Tivey A."/>
            <person name="Sugano S."/>
            <person name="White B."/>
            <person name="Walker D."/>
            <person name="Woodward J."/>
            <person name="Winckler T."/>
            <person name="Tanaka Y."/>
            <person name="Shaulsky G."/>
            <person name="Schleicher M."/>
            <person name="Weinstock G."/>
            <person name="Rosenthal A."/>
            <person name="Cox E.C."/>
            <person name="Chisholm R.L."/>
            <person name="Gibbs R."/>
            <person name="Loomis W.F."/>
            <person name="Platzer M."/>
            <person name="Kay R.R."/>
            <person name="Williams J."/>
            <person name="Dear P.H."/>
            <person name="Noegel A.A."/>
            <person name="Barrell B."/>
            <person name="Kuspa A."/>
        </authorList>
    </citation>
    <scope>NUCLEOTIDE SEQUENCE [LARGE SCALE GENOMIC DNA]</scope>
    <source>
        <strain evidence="2 3">AX4</strain>
    </source>
</reference>
<dbReference type="RefSeq" id="XP_646536.1">
    <property type="nucleotide sequence ID" value="XM_641444.1"/>
</dbReference>
<dbReference type="HOGENOM" id="CLU_1236963_0_0_1"/>
<evidence type="ECO:0000313" key="2">
    <source>
        <dbReference type="EMBL" id="EAL72397.1"/>
    </source>
</evidence>
<evidence type="ECO:0000256" key="1">
    <source>
        <dbReference type="SAM" id="Coils"/>
    </source>
</evidence>
<proteinExistence type="predicted"/>
<dbReference type="KEGG" id="ddi:DDB_G0270094"/>
<dbReference type="PANTHER" id="PTHR37508:SF1">
    <property type="entry name" value="TRANSMEMBRANE PROTEIN"/>
    <property type="match status" value="1"/>
</dbReference>
<feature type="coiled-coil region" evidence="1">
    <location>
        <begin position="10"/>
        <end position="68"/>
    </location>
</feature>
<keyword evidence="3" id="KW-1185">Reference proteome</keyword>
<sequence>MSSSAEKQKKEKLGKEIKEIKDALKELGESLSNVVKEMANEYKARAKSEDKEAAYMKLKSEYQDLQRKSNADLAQNNYLEVSIKSLEITIKTMGRVRTNFENTRLFWLQVKAQCDSLSDIGNIKDLAEIAELSVIYQTDFTNQTKSSGLNWLALAQINFVASNTITGVKKNFDEVMSNLPGKAEAEAIVKACCDEIEKTLDSENKKIDEIKKESDKLANKQKEA</sequence>
<dbReference type="PANTHER" id="PTHR37508">
    <property type="entry name" value="TRANSMEMBRANE PROTEIN"/>
    <property type="match status" value="1"/>
</dbReference>